<feature type="chain" id="PRO_5039713535" description="Lipoprotein LprG" evidence="1">
    <location>
        <begin position="22"/>
        <end position="246"/>
    </location>
</feature>
<dbReference type="Gene3D" id="2.50.20.20">
    <property type="match status" value="1"/>
</dbReference>
<dbReference type="AlphaFoldDB" id="A0A238ZYH3"/>
<accession>A0A238ZYH3</accession>
<dbReference type="PROSITE" id="PS51257">
    <property type="entry name" value="PROKAR_LIPOPROTEIN"/>
    <property type="match status" value="1"/>
</dbReference>
<proteinExistence type="predicted"/>
<protein>
    <recommendedName>
        <fullName evidence="4">Lipoprotein LprG</fullName>
    </recommendedName>
</protein>
<dbReference type="EMBL" id="FZNR01000006">
    <property type="protein sequence ID" value="SNR87703.1"/>
    <property type="molecule type" value="Genomic_DNA"/>
</dbReference>
<evidence type="ECO:0000256" key="1">
    <source>
        <dbReference type="SAM" id="SignalP"/>
    </source>
</evidence>
<evidence type="ECO:0000313" key="3">
    <source>
        <dbReference type="Proteomes" id="UP000198415"/>
    </source>
</evidence>
<name>A0A238ZYH3_9ACTN</name>
<keyword evidence="1" id="KW-0732">Signal</keyword>
<sequence length="246" mass="24646">MSMGRLAVTGAALLALAGLSACDDKEPAAAGTPEATSAASAAAAKELAAAATKLTASSGKLDLTMTGGVTGTGAFDTKHKLLDLKLDLTGFGDVSVRAIGDDLYVKVSGSLAKSFAGGDWMHLDAAKMPAGSTLSPARIDPRIAVQVLTEATGVRKTGDRTYTGTVDSEKLPLTGGFAAADVPFTAEVAPGGYLSKLTLDSEAVVPGSGKTVTSYSEIGAKVDVKAPAKSQTVEMPAKTLQALGGE</sequence>
<reference evidence="2 3" key="1">
    <citation type="submission" date="2017-06" db="EMBL/GenBank/DDBJ databases">
        <authorList>
            <person name="Kim H.J."/>
            <person name="Triplett B.A."/>
        </authorList>
    </citation>
    <scope>NUCLEOTIDE SEQUENCE [LARGE SCALE GENOMIC DNA]</scope>
    <source>
        <strain evidence="2 3">DSM 43151</strain>
    </source>
</reference>
<organism evidence="2 3">
    <name type="scientific">Actinoplanes regularis</name>
    <dbReference type="NCBI Taxonomy" id="52697"/>
    <lineage>
        <taxon>Bacteria</taxon>
        <taxon>Bacillati</taxon>
        <taxon>Actinomycetota</taxon>
        <taxon>Actinomycetes</taxon>
        <taxon>Micromonosporales</taxon>
        <taxon>Micromonosporaceae</taxon>
        <taxon>Actinoplanes</taxon>
    </lineage>
</organism>
<dbReference type="SUPFAM" id="SSF89392">
    <property type="entry name" value="Prokaryotic lipoproteins and lipoprotein localization factors"/>
    <property type="match status" value="1"/>
</dbReference>
<evidence type="ECO:0000313" key="2">
    <source>
        <dbReference type="EMBL" id="SNR87703.1"/>
    </source>
</evidence>
<feature type="signal peptide" evidence="1">
    <location>
        <begin position="1"/>
        <end position="21"/>
    </location>
</feature>
<dbReference type="Proteomes" id="UP000198415">
    <property type="component" value="Unassembled WGS sequence"/>
</dbReference>
<keyword evidence="3" id="KW-1185">Reference proteome</keyword>
<dbReference type="InterPro" id="IPR029046">
    <property type="entry name" value="LolA/LolB/LppX"/>
</dbReference>
<dbReference type="RefSeq" id="WP_179277177.1">
    <property type="nucleotide sequence ID" value="NZ_BOMU01000087.1"/>
</dbReference>
<gene>
    <name evidence="2" type="ORF">SAMN06264365_106366</name>
</gene>
<evidence type="ECO:0008006" key="4">
    <source>
        <dbReference type="Google" id="ProtNLM"/>
    </source>
</evidence>